<keyword evidence="1" id="KW-0378">Hydrolase</keyword>
<dbReference type="PANTHER" id="PTHR43156:SF2">
    <property type="entry name" value="STAGE II SPORULATION PROTEIN E"/>
    <property type="match status" value="1"/>
</dbReference>
<accession>A0ABN3QN85</accession>
<evidence type="ECO:0000313" key="5">
    <source>
        <dbReference type="Proteomes" id="UP001501509"/>
    </source>
</evidence>
<dbReference type="SUPFAM" id="SSF81606">
    <property type="entry name" value="PP2C-like"/>
    <property type="match status" value="1"/>
</dbReference>
<dbReference type="Proteomes" id="UP001501509">
    <property type="component" value="Unassembled WGS sequence"/>
</dbReference>
<dbReference type="SMART" id="SM00331">
    <property type="entry name" value="PP2C_SIG"/>
    <property type="match status" value="1"/>
</dbReference>
<evidence type="ECO:0000256" key="2">
    <source>
        <dbReference type="SAM" id="Phobius"/>
    </source>
</evidence>
<feature type="transmembrane region" description="Helical" evidence="2">
    <location>
        <begin position="81"/>
        <end position="101"/>
    </location>
</feature>
<evidence type="ECO:0000313" key="4">
    <source>
        <dbReference type="EMBL" id="GAA2630892.1"/>
    </source>
</evidence>
<reference evidence="4 5" key="1">
    <citation type="journal article" date="2019" name="Int. J. Syst. Evol. Microbiol.">
        <title>The Global Catalogue of Microorganisms (GCM) 10K type strain sequencing project: providing services to taxonomists for standard genome sequencing and annotation.</title>
        <authorList>
            <consortium name="The Broad Institute Genomics Platform"/>
            <consortium name="The Broad Institute Genome Sequencing Center for Infectious Disease"/>
            <person name="Wu L."/>
            <person name="Ma J."/>
        </authorList>
    </citation>
    <scope>NUCLEOTIDE SEQUENCE [LARGE SCALE GENOMIC DNA]</scope>
    <source>
        <strain evidence="4 5">JCM 6833</strain>
    </source>
</reference>
<organism evidence="4 5">
    <name type="scientific">Actinomadura fulvescens</name>
    <dbReference type="NCBI Taxonomy" id="46160"/>
    <lineage>
        <taxon>Bacteria</taxon>
        <taxon>Bacillati</taxon>
        <taxon>Actinomycetota</taxon>
        <taxon>Actinomycetes</taxon>
        <taxon>Streptosporangiales</taxon>
        <taxon>Thermomonosporaceae</taxon>
        <taxon>Actinomadura</taxon>
    </lineage>
</organism>
<dbReference type="RefSeq" id="WP_344547811.1">
    <property type="nucleotide sequence ID" value="NZ_BAAATD010000015.1"/>
</dbReference>
<protein>
    <submittedName>
        <fullName evidence="4">PP2C family protein-serine/threonine phosphatase</fullName>
    </submittedName>
</protein>
<dbReference type="EMBL" id="BAAATD010000015">
    <property type="protein sequence ID" value="GAA2630892.1"/>
    <property type="molecule type" value="Genomic_DNA"/>
</dbReference>
<evidence type="ECO:0000259" key="3">
    <source>
        <dbReference type="SMART" id="SM00331"/>
    </source>
</evidence>
<keyword evidence="2" id="KW-0812">Transmembrane</keyword>
<evidence type="ECO:0000256" key="1">
    <source>
        <dbReference type="ARBA" id="ARBA00022801"/>
    </source>
</evidence>
<proteinExistence type="predicted"/>
<keyword evidence="2" id="KW-1133">Transmembrane helix</keyword>
<feature type="domain" description="PPM-type phosphatase" evidence="3">
    <location>
        <begin position="131"/>
        <end position="342"/>
    </location>
</feature>
<dbReference type="InterPro" id="IPR036457">
    <property type="entry name" value="PPM-type-like_dom_sf"/>
</dbReference>
<keyword evidence="5" id="KW-1185">Reference proteome</keyword>
<sequence length="360" mass="38642">MRSQMHSDRAWLWLALTADTAIAAADAALTNNVIFIGLLIVGPLLASARLKSAATALVGGYAVLLGLALGVPDHIFGSHDHLLRCLIVAVGGAFATLTAYIRTNREDALTHMTHVAEVAQQALLRPIPPDIGGLAFAHRYRSAARKAQIGGDLYDVALTPHGLRLIIGDVKGKGLPAIQQAAAVLRCFRETVFTTAALTHLAKELDARIAPELAAEDFVTVLLAEFIPGHVRLVNCGHPPPLRIGSHTQLLDAPQPSPPLGLDPEPVLQYAHLTAGERLLFFTDGLIEAKDPYGAMFPLDERVSAILRTPFLDEALQGLLDLVLTHTHGHFHDDLAMVLCQPSPATSHDQPSDRHPERAP</sequence>
<keyword evidence="2" id="KW-0472">Membrane</keyword>
<dbReference type="Pfam" id="PF07228">
    <property type="entry name" value="SpoIIE"/>
    <property type="match status" value="1"/>
</dbReference>
<comment type="caution">
    <text evidence="4">The sequence shown here is derived from an EMBL/GenBank/DDBJ whole genome shotgun (WGS) entry which is preliminary data.</text>
</comment>
<dbReference type="PANTHER" id="PTHR43156">
    <property type="entry name" value="STAGE II SPORULATION PROTEIN E-RELATED"/>
    <property type="match status" value="1"/>
</dbReference>
<feature type="transmembrane region" description="Helical" evidence="2">
    <location>
        <begin position="57"/>
        <end position="75"/>
    </location>
</feature>
<name>A0ABN3QN85_9ACTN</name>
<dbReference type="InterPro" id="IPR001932">
    <property type="entry name" value="PPM-type_phosphatase-like_dom"/>
</dbReference>
<dbReference type="Gene3D" id="3.60.40.10">
    <property type="entry name" value="PPM-type phosphatase domain"/>
    <property type="match status" value="1"/>
</dbReference>
<gene>
    <name evidence="4" type="ORF">GCM10010411_81050</name>
</gene>
<dbReference type="InterPro" id="IPR052016">
    <property type="entry name" value="Bact_Sigma-Reg"/>
</dbReference>